<keyword evidence="2 9" id="KW-0963">Cytoplasm</keyword>
<dbReference type="InterPro" id="IPR050090">
    <property type="entry name" value="Tyrosine_recombinase_XerCD"/>
</dbReference>
<evidence type="ECO:0000256" key="4">
    <source>
        <dbReference type="ARBA" id="ARBA00022829"/>
    </source>
</evidence>
<comment type="similarity">
    <text evidence="9">Belongs to the 'phage' integrase family. XerC subfamily.</text>
</comment>
<keyword evidence="6 9" id="KW-0238">DNA-binding</keyword>
<sequence length="301" mass="33192">MSSSHDQSSTQFLTAVDDFIDYCQHVKNRAAATCKSYRSDLTTLAPYTSDLNAFTIDALRHWLADAVQAGKARSTISRRTASARAFSTWAYQHGYIAKDEAARLRTPKEQRKLPTVLSAPATEELIRPHGDTPEDIRDTAILELLYASAIRVGELVALNIDDLDFHTNTAKVTGKGNKQRIVPFGNNAHEALTTWLHDARPALANSANAGAEPLFVGTQGKRIDQRQVRRIVERAGLQAGQASITPHSLRHTAATQMLEGGADLRMVQEMLGHSSLQTTQIYTHVSSQRLTQIYNQAHPRA</sequence>
<dbReference type="InterPro" id="IPR004107">
    <property type="entry name" value="Integrase_SAM-like_N"/>
</dbReference>
<dbReference type="GO" id="GO:0006313">
    <property type="term" value="P:DNA transposition"/>
    <property type="evidence" value="ECO:0007669"/>
    <property type="project" value="UniProtKB-UniRule"/>
</dbReference>
<dbReference type="AlphaFoldDB" id="A0AAW5HT77"/>
<evidence type="ECO:0000313" key="12">
    <source>
        <dbReference type="EMBL" id="MCO6393488.1"/>
    </source>
</evidence>
<evidence type="ECO:0000256" key="5">
    <source>
        <dbReference type="ARBA" id="ARBA00022908"/>
    </source>
</evidence>
<feature type="active site" evidence="9">
    <location>
        <position position="273"/>
    </location>
</feature>
<protein>
    <recommendedName>
        <fullName evidence="9">Tyrosine recombinase XerC</fullName>
    </recommendedName>
</protein>
<evidence type="ECO:0000259" key="10">
    <source>
        <dbReference type="PROSITE" id="PS51898"/>
    </source>
</evidence>
<keyword evidence="5 9" id="KW-0229">DNA integration</keyword>
<dbReference type="RefSeq" id="WP_252930795.1">
    <property type="nucleotide sequence ID" value="NZ_JAEUWV010000001.1"/>
</dbReference>
<feature type="domain" description="Core-binding (CB)" evidence="11">
    <location>
        <begin position="10"/>
        <end position="91"/>
    </location>
</feature>
<keyword evidence="8 9" id="KW-0131">Cell cycle</keyword>
<dbReference type="InterPro" id="IPR023009">
    <property type="entry name" value="Tyrosine_recombinase_XerC/XerD"/>
</dbReference>
<dbReference type="InterPro" id="IPR010998">
    <property type="entry name" value="Integrase_recombinase_N"/>
</dbReference>
<dbReference type="GO" id="GO:0007059">
    <property type="term" value="P:chromosome segregation"/>
    <property type="evidence" value="ECO:0007669"/>
    <property type="project" value="UniProtKB-UniRule"/>
</dbReference>
<dbReference type="InterPro" id="IPR011010">
    <property type="entry name" value="DNA_brk_join_enz"/>
</dbReference>
<dbReference type="HAMAP" id="MF_01808">
    <property type="entry name" value="Recomb_XerC_XerD"/>
    <property type="match status" value="1"/>
</dbReference>
<dbReference type="InterPro" id="IPR044068">
    <property type="entry name" value="CB"/>
</dbReference>
<evidence type="ECO:0000256" key="3">
    <source>
        <dbReference type="ARBA" id="ARBA00022618"/>
    </source>
</evidence>
<dbReference type="PROSITE" id="PS51900">
    <property type="entry name" value="CB"/>
    <property type="match status" value="1"/>
</dbReference>
<feature type="active site" evidence="9">
    <location>
        <position position="250"/>
    </location>
</feature>
<dbReference type="Pfam" id="PF02899">
    <property type="entry name" value="Phage_int_SAM_1"/>
    <property type="match status" value="1"/>
</dbReference>
<keyword evidence="4 9" id="KW-0159">Chromosome partition</keyword>
<evidence type="ECO:0000313" key="13">
    <source>
        <dbReference type="Proteomes" id="UP001205920"/>
    </source>
</evidence>
<evidence type="ECO:0000256" key="1">
    <source>
        <dbReference type="ARBA" id="ARBA00004496"/>
    </source>
</evidence>
<keyword evidence="7 9" id="KW-0233">DNA recombination</keyword>
<evidence type="ECO:0000256" key="9">
    <source>
        <dbReference type="HAMAP-Rule" id="MF_01808"/>
    </source>
</evidence>
<dbReference type="GO" id="GO:0051301">
    <property type="term" value="P:cell division"/>
    <property type="evidence" value="ECO:0007669"/>
    <property type="project" value="UniProtKB-KW"/>
</dbReference>
<comment type="function">
    <text evidence="9">Site-specific tyrosine recombinase, which acts by catalyzing the cutting and rejoining of the recombining DNA molecules. The XerC-XerD complex is essential to convert dimers of the bacterial chromosome into monomers to permit their segregation at cell division. It also contributes to the segregational stability of plasmids.</text>
</comment>
<dbReference type="PROSITE" id="PS51898">
    <property type="entry name" value="TYR_RECOMBINASE"/>
    <property type="match status" value="1"/>
</dbReference>
<dbReference type="SUPFAM" id="SSF56349">
    <property type="entry name" value="DNA breaking-rejoining enzymes"/>
    <property type="match status" value="1"/>
</dbReference>
<dbReference type="EMBL" id="JAEUWV010000001">
    <property type="protein sequence ID" value="MCO6393488.1"/>
    <property type="molecule type" value="Genomic_DNA"/>
</dbReference>
<keyword evidence="3 9" id="KW-0132">Cell division</keyword>
<comment type="subunit">
    <text evidence="9">Forms a cyclic heterotetrameric complex composed of two molecules of XerC and two molecules of XerD.</text>
</comment>
<dbReference type="Gene3D" id="1.10.443.10">
    <property type="entry name" value="Intergrase catalytic core"/>
    <property type="match status" value="1"/>
</dbReference>
<feature type="active site" evidence="9">
    <location>
        <position position="247"/>
    </location>
</feature>
<dbReference type="InterPro" id="IPR002104">
    <property type="entry name" value="Integrase_catalytic"/>
</dbReference>
<proteinExistence type="inferred from homology"/>
<reference evidence="12 13" key="1">
    <citation type="submission" date="2021-01" db="EMBL/GenBank/DDBJ databases">
        <title>Identification and Characterization of Corynebacterium sp.</title>
        <authorList>
            <person name="Luo Q."/>
            <person name="Qu P."/>
            <person name="Chen Q."/>
        </authorList>
    </citation>
    <scope>NUCLEOTIDE SEQUENCE [LARGE SCALE GENOMIC DNA]</scope>
    <source>
        <strain evidence="12 13">MC-18</strain>
    </source>
</reference>
<evidence type="ECO:0000256" key="8">
    <source>
        <dbReference type="ARBA" id="ARBA00023306"/>
    </source>
</evidence>
<dbReference type="PANTHER" id="PTHR30349:SF77">
    <property type="entry name" value="TYROSINE RECOMBINASE XERC"/>
    <property type="match status" value="1"/>
</dbReference>
<dbReference type="GO" id="GO:0003677">
    <property type="term" value="F:DNA binding"/>
    <property type="evidence" value="ECO:0007669"/>
    <property type="project" value="UniProtKB-UniRule"/>
</dbReference>
<dbReference type="PANTHER" id="PTHR30349">
    <property type="entry name" value="PHAGE INTEGRASE-RELATED"/>
    <property type="match status" value="1"/>
</dbReference>
<keyword evidence="13" id="KW-1185">Reference proteome</keyword>
<feature type="active site" evidence="9">
    <location>
        <position position="151"/>
    </location>
</feature>
<feature type="active site" evidence="9">
    <location>
        <position position="175"/>
    </location>
</feature>
<dbReference type="Proteomes" id="UP001205920">
    <property type="component" value="Unassembled WGS sequence"/>
</dbReference>
<dbReference type="CDD" id="cd00798">
    <property type="entry name" value="INT_XerDC_C"/>
    <property type="match status" value="1"/>
</dbReference>
<evidence type="ECO:0000256" key="7">
    <source>
        <dbReference type="ARBA" id="ARBA00023172"/>
    </source>
</evidence>
<evidence type="ECO:0000256" key="6">
    <source>
        <dbReference type="ARBA" id="ARBA00023125"/>
    </source>
</evidence>
<evidence type="ECO:0000256" key="2">
    <source>
        <dbReference type="ARBA" id="ARBA00022490"/>
    </source>
</evidence>
<dbReference type="InterPro" id="IPR013762">
    <property type="entry name" value="Integrase-like_cat_sf"/>
</dbReference>
<comment type="subcellular location">
    <subcellularLocation>
        <location evidence="1 9">Cytoplasm</location>
    </subcellularLocation>
</comment>
<gene>
    <name evidence="9" type="primary">xerC</name>
    <name evidence="12" type="ORF">JMN37_00590</name>
</gene>
<feature type="domain" description="Tyr recombinase" evidence="10">
    <location>
        <begin position="112"/>
        <end position="295"/>
    </location>
</feature>
<name>A0AAW5HT77_9CORY</name>
<comment type="caution">
    <text evidence="12">The sequence shown here is derived from an EMBL/GenBank/DDBJ whole genome shotgun (WGS) entry which is preliminary data.</text>
</comment>
<organism evidence="12 13">
    <name type="scientific">Corynebacterium lipophilum</name>
    <dbReference type="NCBI Taxonomy" id="2804918"/>
    <lineage>
        <taxon>Bacteria</taxon>
        <taxon>Bacillati</taxon>
        <taxon>Actinomycetota</taxon>
        <taxon>Actinomycetes</taxon>
        <taxon>Mycobacteriales</taxon>
        <taxon>Corynebacteriaceae</taxon>
        <taxon>Corynebacterium</taxon>
    </lineage>
</organism>
<dbReference type="Gene3D" id="1.10.150.130">
    <property type="match status" value="1"/>
</dbReference>
<dbReference type="GO" id="GO:0009037">
    <property type="term" value="F:tyrosine-based site-specific recombinase activity"/>
    <property type="evidence" value="ECO:0007669"/>
    <property type="project" value="UniProtKB-UniRule"/>
</dbReference>
<dbReference type="SUPFAM" id="SSF47823">
    <property type="entry name" value="lambda integrase-like, N-terminal domain"/>
    <property type="match status" value="1"/>
</dbReference>
<dbReference type="Pfam" id="PF00589">
    <property type="entry name" value="Phage_integrase"/>
    <property type="match status" value="1"/>
</dbReference>
<evidence type="ECO:0000259" key="11">
    <source>
        <dbReference type="PROSITE" id="PS51900"/>
    </source>
</evidence>
<accession>A0AAW5HT77</accession>
<dbReference type="GO" id="GO:0005737">
    <property type="term" value="C:cytoplasm"/>
    <property type="evidence" value="ECO:0007669"/>
    <property type="project" value="UniProtKB-SubCell"/>
</dbReference>
<feature type="active site" description="O-(3'-phospho-DNA)-tyrosine intermediate" evidence="9">
    <location>
        <position position="282"/>
    </location>
</feature>